<dbReference type="EMBL" id="AB370275">
    <property type="protein sequence ID" value="BAG11608.1"/>
    <property type="molecule type" value="Genomic_DNA"/>
</dbReference>
<feature type="signal peptide" evidence="1">
    <location>
        <begin position="1"/>
        <end position="24"/>
    </location>
</feature>
<dbReference type="Gene3D" id="1.10.238.20">
    <property type="entry name" value="Pheromone/general odorant binding protein domain"/>
    <property type="match status" value="1"/>
</dbReference>
<organism evidence="2">
    <name type="scientific">Drosophila erecta</name>
    <name type="common">Fruit fly</name>
    <dbReference type="NCBI Taxonomy" id="7220"/>
    <lineage>
        <taxon>Eukaryota</taxon>
        <taxon>Metazoa</taxon>
        <taxon>Ecdysozoa</taxon>
        <taxon>Arthropoda</taxon>
        <taxon>Hexapoda</taxon>
        <taxon>Insecta</taxon>
        <taxon>Pterygota</taxon>
        <taxon>Neoptera</taxon>
        <taxon>Endopterygota</taxon>
        <taxon>Diptera</taxon>
        <taxon>Brachycera</taxon>
        <taxon>Muscomorpha</taxon>
        <taxon>Ephydroidea</taxon>
        <taxon>Drosophilidae</taxon>
        <taxon>Drosophila</taxon>
        <taxon>Sophophora</taxon>
    </lineage>
</organism>
<dbReference type="Pfam" id="PF01395">
    <property type="entry name" value="PBP_GOBP"/>
    <property type="match status" value="1"/>
</dbReference>
<keyword evidence="1" id="KW-0732">Signal</keyword>
<proteinExistence type="predicted"/>
<feature type="chain" id="PRO_5002750239" evidence="1">
    <location>
        <begin position="25"/>
        <end position="133"/>
    </location>
</feature>
<protein>
    <submittedName>
        <fullName evidence="2">Odorant-binding protein 57d</fullName>
    </submittedName>
</protein>
<accession>B0M2D0</accession>
<dbReference type="InterPro" id="IPR036728">
    <property type="entry name" value="PBP_GOBP_sf"/>
</dbReference>
<dbReference type="OrthoDB" id="7847042at2759"/>
<sequence>MSGQVSLSLLLCVAFTLRYQLSNSEFYDPCPHTNGIDEDEAEAVFRDWPAYLSLSSVNRTHKCYVICIFQYYNIVSTSGEITLEKYYDSGVIDEFAVAPKINRCRYEFRKEEDFCERMFAVFNCLRQELLMSS</sequence>
<gene>
    <name evidence="2" type="primary">Obp57d</name>
</gene>
<dbReference type="SUPFAM" id="SSF47565">
    <property type="entry name" value="Insect pheromone/odorant-binding proteins"/>
    <property type="match status" value="1"/>
</dbReference>
<evidence type="ECO:0000313" key="2">
    <source>
        <dbReference type="EMBL" id="BAG11608.1"/>
    </source>
</evidence>
<reference evidence="2" key="1">
    <citation type="journal article" date="2008" name="Genetics">
        <title>Rapid evolution of two odorant-binding protein genes, Obp57d and Obp57e, in the Drosophila melanogaster species group.</title>
        <authorList>
            <person name="Matsuo T."/>
        </authorList>
    </citation>
    <scope>NUCLEOTIDE SEQUENCE</scope>
</reference>
<dbReference type="GO" id="GO:0005549">
    <property type="term" value="F:odorant binding"/>
    <property type="evidence" value="ECO:0007669"/>
    <property type="project" value="InterPro"/>
</dbReference>
<dbReference type="InterPro" id="IPR006170">
    <property type="entry name" value="PBP/GOBP"/>
</dbReference>
<dbReference type="AlphaFoldDB" id="B0M2D0"/>
<evidence type="ECO:0000256" key="1">
    <source>
        <dbReference type="SAM" id="SignalP"/>
    </source>
</evidence>
<name>B0M2D0_DROER</name>
<dbReference type="CDD" id="cd23992">
    <property type="entry name" value="PBP_GOBP"/>
    <property type="match status" value="1"/>
</dbReference>